<dbReference type="CDD" id="cd11322">
    <property type="entry name" value="AmyAc_Glg_BE"/>
    <property type="match status" value="1"/>
</dbReference>
<dbReference type="SUPFAM" id="SSF51445">
    <property type="entry name" value="(Trans)glycosidases"/>
    <property type="match status" value="1"/>
</dbReference>
<comment type="catalytic activity">
    <reaction evidence="1 10">
        <text>Transfers a segment of a (1-&gt;4)-alpha-D-glucan chain to a primary hydroxy group in a similar glucan chain.</text>
        <dbReference type="EC" id="2.4.1.18"/>
    </reaction>
</comment>
<dbReference type="Gene3D" id="2.60.40.1180">
    <property type="entry name" value="Golgi alpha-mannosidase II"/>
    <property type="match status" value="1"/>
</dbReference>
<comment type="similarity">
    <text evidence="4 10">Belongs to the glycosyl hydrolase 13 family. GlgB subfamily.</text>
</comment>
<dbReference type="Proteomes" id="UP001197875">
    <property type="component" value="Unassembled WGS sequence"/>
</dbReference>
<dbReference type="GO" id="GO:0003844">
    <property type="term" value="F:1,4-alpha-glucan branching enzyme activity"/>
    <property type="evidence" value="ECO:0007669"/>
    <property type="project" value="UniProtKB-UniRule"/>
</dbReference>
<dbReference type="EC" id="2.4.1.18" evidence="10"/>
<dbReference type="InterPro" id="IPR006048">
    <property type="entry name" value="A-amylase/branching_C"/>
</dbReference>
<dbReference type="HAMAP" id="MF_00685">
    <property type="entry name" value="GlgB"/>
    <property type="match status" value="1"/>
</dbReference>
<dbReference type="FunFam" id="2.60.40.10:FF:000169">
    <property type="entry name" value="1,4-alpha-glucan branching enzyme GlgB"/>
    <property type="match status" value="1"/>
</dbReference>
<comment type="caution">
    <text evidence="14">The sequence shown here is derived from an EMBL/GenBank/DDBJ whole genome shotgun (WGS) entry which is preliminary data.</text>
</comment>
<dbReference type="AlphaFoldDB" id="A0AAE3J5Z5"/>
<evidence type="ECO:0000256" key="7">
    <source>
        <dbReference type="ARBA" id="ARBA00022679"/>
    </source>
</evidence>
<dbReference type="InterPro" id="IPR017853">
    <property type="entry name" value="GH"/>
</dbReference>
<evidence type="ECO:0000256" key="10">
    <source>
        <dbReference type="HAMAP-Rule" id="MF_00685"/>
    </source>
</evidence>
<name>A0AAE3J5Z5_9FIRM</name>
<dbReference type="InterPro" id="IPR006047">
    <property type="entry name" value="GH13_cat_dom"/>
</dbReference>
<dbReference type="Gene3D" id="2.60.40.10">
    <property type="entry name" value="Immunoglobulins"/>
    <property type="match status" value="1"/>
</dbReference>
<feature type="compositionally biased region" description="Basic residues" evidence="12">
    <location>
        <begin position="1"/>
        <end position="12"/>
    </location>
</feature>
<proteinExistence type="inferred from homology"/>
<dbReference type="InterPro" id="IPR014756">
    <property type="entry name" value="Ig_E-set"/>
</dbReference>
<dbReference type="CDD" id="cd02855">
    <property type="entry name" value="E_set_GBE_prok_N"/>
    <property type="match status" value="1"/>
</dbReference>
<keyword evidence="6 10" id="KW-0328">Glycosyltransferase</keyword>
<dbReference type="PIRSF" id="PIRSF000463">
    <property type="entry name" value="GlgB"/>
    <property type="match status" value="1"/>
</dbReference>
<dbReference type="Pfam" id="PF02922">
    <property type="entry name" value="CBM_48"/>
    <property type="match status" value="1"/>
</dbReference>
<comment type="pathway">
    <text evidence="3 10">Glycan biosynthesis; glycogen biosynthesis.</text>
</comment>
<dbReference type="NCBIfam" id="NF003811">
    <property type="entry name" value="PRK05402.1"/>
    <property type="match status" value="1"/>
</dbReference>
<organism evidence="14 15">
    <name type="scientific">Fusicatenibacter faecihominis</name>
    <dbReference type="NCBI Taxonomy" id="2881276"/>
    <lineage>
        <taxon>Bacteria</taxon>
        <taxon>Bacillati</taxon>
        <taxon>Bacillota</taxon>
        <taxon>Clostridia</taxon>
        <taxon>Lachnospirales</taxon>
        <taxon>Lachnospiraceae</taxon>
        <taxon>Fusicatenibacter</taxon>
    </lineage>
</organism>
<evidence type="ECO:0000256" key="1">
    <source>
        <dbReference type="ARBA" id="ARBA00000826"/>
    </source>
</evidence>
<feature type="domain" description="Glycosyl hydrolase family 13 catalytic" evidence="13">
    <location>
        <begin position="196"/>
        <end position="559"/>
    </location>
</feature>
<dbReference type="SMART" id="SM00642">
    <property type="entry name" value="Aamy"/>
    <property type="match status" value="1"/>
</dbReference>
<keyword evidence="8 10" id="KW-0320">Glycogen biosynthesis</keyword>
<evidence type="ECO:0000256" key="8">
    <source>
        <dbReference type="ARBA" id="ARBA00023056"/>
    </source>
</evidence>
<gene>
    <name evidence="10 14" type="primary">glgB</name>
    <name evidence="14" type="ORF">LKD71_06775</name>
</gene>
<dbReference type="Gene3D" id="3.20.20.80">
    <property type="entry name" value="Glycosidases"/>
    <property type="match status" value="1"/>
</dbReference>
<dbReference type="InterPro" id="IPR037439">
    <property type="entry name" value="Branching_enzy"/>
</dbReference>
<dbReference type="SUPFAM" id="SSF51011">
    <property type="entry name" value="Glycosyl hydrolase domain"/>
    <property type="match status" value="1"/>
</dbReference>
<dbReference type="FunFam" id="3.20.20.80:FF:000003">
    <property type="entry name" value="1,4-alpha-glucan branching enzyme GlgB"/>
    <property type="match status" value="1"/>
</dbReference>
<dbReference type="InterPro" id="IPR013780">
    <property type="entry name" value="Glyco_hydro_b"/>
</dbReference>
<evidence type="ECO:0000259" key="13">
    <source>
        <dbReference type="SMART" id="SM00642"/>
    </source>
</evidence>
<dbReference type="FunFam" id="2.60.40.1180:FF:000002">
    <property type="entry name" value="1,4-alpha-glucan branching enzyme GlgB"/>
    <property type="match status" value="1"/>
</dbReference>
<evidence type="ECO:0000256" key="9">
    <source>
        <dbReference type="ARBA" id="ARBA00023277"/>
    </source>
</evidence>
<dbReference type="GO" id="GO:0005829">
    <property type="term" value="C:cytosol"/>
    <property type="evidence" value="ECO:0007669"/>
    <property type="project" value="TreeGrafter"/>
</dbReference>
<protein>
    <recommendedName>
        <fullName evidence="10">1,4-alpha-glucan branching enzyme GlgB</fullName>
        <ecNumber evidence="10">2.4.1.18</ecNumber>
    </recommendedName>
    <alternativeName>
        <fullName evidence="10">1,4-alpha-D-glucan:1,4-alpha-D-glucan 6-glucosyl-transferase</fullName>
    </alternativeName>
    <alternativeName>
        <fullName evidence="10">Alpha-(1-&gt;4)-glucan branching enzyme</fullName>
    </alternativeName>
    <alternativeName>
        <fullName evidence="10">Glycogen branching enzyme</fullName>
        <shortName evidence="10">BE</shortName>
    </alternativeName>
</protein>
<evidence type="ECO:0000256" key="12">
    <source>
        <dbReference type="SAM" id="MobiDB-lite"/>
    </source>
</evidence>
<sequence>MEETKKRTRKTAAVKEEKMAKKAPAAAKTAAEKKPAAKRTTAKKQEVLQIGELDQYLFGQGTHYDIYKKLGAHLTKRKGKEGVYFAVWAPHAKDVHVVGDFNGWNTGVTPMKRLEPLGIWEAFVPGVQEDCLYKYYILTEKGQELYKADPFASASELRPGNASKVADISKFRWTDNTWMTKRTEKNPDEEPMSIYEVHPGSWKKHPHNPDTEDGFYSYQEFAHSLVEYVKDMGYTHVELMGIAEHPFDGSWGYQVTGYYAPTARYGSPTDFKYLVNYLHKNKIGVILDWVPAHFPKDAHGLAEFDGTCCYEYADPRKGEHPDWGTKVFDFGKNEVKNFLIANALYWIEEFHVDGLRVDAVASILYLDYGRKDGQWCPNIYGGNKNLEAIEFFKHLNSVVRGRNHGTVMIAEESTAWPKVTGKPEDDGLGFSMKWNMGWMHDFLEYMKLDPYFRQFNHNLMTFSLTYAYSEKYILVLSHDEVVHLKCSMINKMPGLYDDKFSNLKAGYSFMLGHPGKKLLFMGQDFGQLREWSEERELDWYLLAEEKHSELQNYVRALLHLYQKNKALYDSDQRYEGFEWINANDNTRSIFSFVRHSQDGKNNLLFVINFTPMARPDYRVGVPKKKQYRLVLNSDAAEFGGSGKEQPEVYRAVQSECDGRPYSFAYDLPAYGVAVFKF</sequence>
<dbReference type="EMBL" id="JAJEPR010000008">
    <property type="protein sequence ID" value="MCC2189507.1"/>
    <property type="molecule type" value="Genomic_DNA"/>
</dbReference>
<dbReference type="GO" id="GO:0004553">
    <property type="term" value="F:hydrolase activity, hydrolyzing O-glycosyl compounds"/>
    <property type="evidence" value="ECO:0007669"/>
    <property type="project" value="InterPro"/>
</dbReference>
<evidence type="ECO:0000313" key="14">
    <source>
        <dbReference type="EMBL" id="MCC2189507.1"/>
    </source>
</evidence>
<feature type="region of interest" description="Disordered" evidence="12">
    <location>
        <begin position="1"/>
        <end position="41"/>
    </location>
</feature>
<reference evidence="14 15" key="1">
    <citation type="submission" date="2021-10" db="EMBL/GenBank/DDBJ databases">
        <title>Anaerobic single-cell dispensing facilitates the cultivation of human gut bacteria.</title>
        <authorList>
            <person name="Afrizal A."/>
        </authorList>
    </citation>
    <scope>NUCLEOTIDE SEQUENCE [LARGE SCALE GENOMIC DNA]</scope>
    <source>
        <strain evidence="14 15">CLA-AA-H277</strain>
    </source>
</reference>
<keyword evidence="15" id="KW-1185">Reference proteome</keyword>
<dbReference type="NCBIfam" id="TIGR01515">
    <property type="entry name" value="branching_enzym"/>
    <property type="match status" value="1"/>
</dbReference>
<dbReference type="InterPro" id="IPR006407">
    <property type="entry name" value="GlgB"/>
</dbReference>
<dbReference type="PANTHER" id="PTHR43651:SF3">
    <property type="entry name" value="1,4-ALPHA-GLUCAN-BRANCHING ENZYME"/>
    <property type="match status" value="1"/>
</dbReference>
<dbReference type="Pfam" id="PF00128">
    <property type="entry name" value="Alpha-amylase"/>
    <property type="match status" value="1"/>
</dbReference>
<evidence type="ECO:0000256" key="4">
    <source>
        <dbReference type="ARBA" id="ARBA00009000"/>
    </source>
</evidence>
<feature type="active site" description="Proton donor" evidence="10 11">
    <location>
        <position position="411"/>
    </location>
</feature>
<keyword evidence="9 10" id="KW-0119">Carbohydrate metabolism</keyword>
<keyword evidence="5 10" id="KW-0321">Glycogen metabolism</keyword>
<accession>A0AAE3J5Z5</accession>
<dbReference type="InterPro" id="IPR044143">
    <property type="entry name" value="GlgB_N_E_set_prok"/>
</dbReference>
<dbReference type="SUPFAM" id="SSF81296">
    <property type="entry name" value="E set domains"/>
    <property type="match status" value="1"/>
</dbReference>
<dbReference type="RefSeq" id="WP_227614847.1">
    <property type="nucleotide sequence ID" value="NZ_JAJEPR010000008.1"/>
</dbReference>
<dbReference type="NCBIfam" id="NF008967">
    <property type="entry name" value="PRK12313.1"/>
    <property type="match status" value="1"/>
</dbReference>
<dbReference type="InterPro" id="IPR004193">
    <property type="entry name" value="Glyco_hydro_13_N"/>
</dbReference>
<evidence type="ECO:0000256" key="5">
    <source>
        <dbReference type="ARBA" id="ARBA00022600"/>
    </source>
</evidence>
<dbReference type="PANTHER" id="PTHR43651">
    <property type="entry name" value="1,4-ALPHA-GLUCAN-BRANCHING ENZYME"/>
    <property type="match status" value="1"/>
</dbReference>
<dbReference type="InterPro" id="IPR013783">
    <property type="entry name" value="Ig-like_fold"/>
</dbReference>
<comment type="subunit">
    <text evidence="10">Monomer.</text>
</comment>
<comment type="function">
    <text evidence="2 10">Catalyzes the formation of the alpha-1,6-glucosidic linkages in glycogen by scission of a 1,4-alpha-linked oligosaccharide from growing alpha-1,4-glucan chains and the subsequent attachment of the oligosaccharide to the alpha-1,6 position.</text>
</comment>
<evidence type="ECO:0000256" key="6">
    <source>
        <dbReference type="ARBA" id="ARBA00022676"/>
    </source>
</evidence>
<dbReference type="Pfam" id="PF02806">
    <property type="entry name" value="Alpha-amylase_C"/>
    <property type="match status" value="1"/>
</dbReference>
<dbReference type="GO" id="GO:0043169">
    <property type="term" value="F:cation binding"/>
    <property type="evidence" value="ECO:0007669"/>
    <property type="project" value="InterPro"/>
</dbReference>
<evidence type="ECO:0000256" key="2">
    <source>
        <dbReference type="ARBA" id="ARBA00002953"/>
    </source>
</evidence>
<feature type="active site" description="Nucleophile" evidence="10 11">
    <location>
        <position position="358"/>
    </location>
</feature>
<keyword evidence="7 10" id="KW-0808">Transferase</keyword>
<evidence type="ECO:0000256" key="11">
    <source>
        <dbReference type="PIRSR" id="PIRSR000463-1"/>
    </source>
</evidence>
<evidence type="ECO:0000313" key="15">
    <source>
        <dbReference type="Proteomes" id="UP001197875"/>
    </source>
</evidence>
<evidence type="ECO:0000256" key="3">
    <source>
        <dbReference type="ARBA" id="ARBA00004964"/>
    </source>
</evidence>
<dbReference type="GO" id="GO:0005978">
    <property type="term" value="P:glycogen biosynthetic process"/>
    <property type="evidence" value="ECO:0007669"/>
    <property type="project" value="UniProtKB-UniRule"/>
</dbReference>